<name>J9EVG2_WUCBA</name>
<accession>J9EVG2</accession>
<protein>
    <submittedName>
        <fullName evidence="1">Uncharacterized protein</fullName>
    </submittedName>
</protein>
<dbReference type="EMBL" id="ADBV01000686">
    <property type="protein sequence ID" value="EJW86551.1"/>
    <property type="molecule type" value="Genomic_DNA"/>
</dbReference>
<sequence>MPCFVHPTSQLHCCSSCLPPESANYLVNAACLWHQLVYIHTHIHTYIHKIHLRTAFSDRFEQTSKHRSKKIIRMIVADKKETLIVR</sequence>
<reference evidence="2" key="1">
    <citation type="submission" date="2012-08" db="EMBL/GenBank/DDBJ databases">
        <title>The Genome Sequence of Wuchereria bancrofti.</title>
        <authorList>
            <person name="Nutman T.B."/>
            <person name="Fink D.L."/>
            <person name="Russ C."/>
            <person name="Young S."/>
            <person name="Zeng Q."/>
            <person name="Koehrsen M."/>
            <person name="Alvarado L."/>
            <person name="Berlin A."/>
            <person name="Chapman S.B."/>
            <person name="Chen Z."/>
            <person name="Freedman E."/>
            <person name="Gellesch M."/>
            <person name="Goldberg J."/>
            <person name="Griggs A."/>
            <person name="Gujja S."/>
            <person name="Heilman E.R."/>
            <person name="Heiman D."/>
            <person name="Hepburn T."/>
            <person name="Howarth C."/>
            <person name="Jen D."/>
            <person name="Larson L."/>
            <person name="Lewis B."/>
            <person name="Mehta T."/>
            <person name="Park D."/>
            <person name="Pearson M."/>
            <person name="Roberts A."/>
            <person name="Saif S."/>
            <person name="Shea T."/>
            <person name="Shenoy N."/>
            <person name="Sisk P."/>
            <person name="Stolte C."/>
            <person name="Sykes S."/>
            <person name="Walk T."/>
            <person name="White J."/>
            <person name="Yandava C."/>
            <person name="Haas B."/>
            <person name="Henn M.R."/>
            <person name="Nusbaum C."/>
            <person name="Birren B."/>
        </authorList>
    </citation>
    <scope>NUCLEOTIDE SEQUENCE [LARGE SCALE GENOMIC DNA]</scope>
    <source>
        <strain evidence="2">NA</strain>
    </source>
</reference>
<organism evidence="1 2">
    <name type="scientific">Wuchereria bancrofti</name>
    <dbReference type="NCBI Taxonomy" id="6293"/>
    <lineage>
        <taxon>Eukaryota</taxon>
        <taxon>Metazoa</taxon>
        <taxon>Ecdysozoa</taxon>
        <taxon>Nematoda</taxon>
        <taxon>Chromadorea</taxon>
        <taxon>Rhabditida</taxon>
        <taxon>Spirurina</taxon>
        <taxon>Spiruromorpha</taxon>
        <taxon>Filarioidea</taxon>
        <taxon>Onchocercidae</taxon>
        <taxon>Wuchereria</taxon>
    </lineage>
</organism>
<comment type="caution">
    <text evidence="1">The sequence shown here is derived from an EMBL/GenBank/DDBJ whole genome shotgun (WGS) entry which is preliminary data.</text>
</comment>
<evidence type="ECO:0000313" key="1">
    <source>
        <dbReference type="EMBL" id="EJW86551.1"/>
    </source>
</evidence>
<evidence type="ECO:0000313" key="2">
    <source>
        <dbReference type="Proteomes" id="UP000004810"/>
    </source>
</evidence>
<gene>
    <name evidence="1" type="ORF">WUBG_02539</name>
</gene>
<dbReference type="AlphaFoldDB" id="J9EVG2"/>
<proteinExistence type="predicted"/>
<dbReference type="Proteomes" id="UP000004810">
    <property type="component" value="Unassembled WGS sequence"/>
</dbReference>